<dbReference type="EMBL" id="JACJVN010000024">
    <property type="protein sequence ID" value="MBB6676958.1"/>
    <property type="molecule type" value="Genomic_DNA"/>
</dbReference>
<dbReference type="PANTHER" id="PTHR21248">
    <property type="entry name" value="CARDIOLIPIN SYNTHASE"/>
    <property type="match status" value="1"/>
</dbReference>
<comment type="subcellular location">
    <subcellularLocation>
        <location evidence="1 13">Cell membrane</location>
        <topology evidence="1 13">Multi-pass membrane protein</topology>
    </subcellularLocation>
</comment>
<comment type="caution">
    <text evidence="16">The sequence shown here is derived from an EMBL/GenBank/DDBJ whole genome shotgun (WGS) entry which is preliminary data.</text>
</comment>
<evidence type="ECO:0000256" key="4">
    <source>
        <dbReference type="ARBA" id="ARBA00022679"/>
    </source>
</evidence>
<evidence type="ECO:0000256" key="8">
    <source>
        <dbReference type="ARBA" id="ARBA00023098"/>
    </source>
</evidence>
<protein>
    <recommendedName>
        <fullName evidence="13 14">Cardiolipin synthase</fullName>
        <shortName evidence="13">CL synthase</shortName>
        <ecNumber evidence="13 14">2.7.8.-</ecNumber>
    </recommendedName>
</protein>
<keyword evidence="11 13" id="KW-1208">Phospholipid metabolism</keyword>
<keyword evidence="5 13" id="KW-0812">Transmembrane</keyword>
<accession>A0A841TC56</accession>
<feature type="active site" evidence="13">
    <location>
        <position position="404"/>
    </location>
</feature>
<feature type="active site" evidence="13">
    <location>
        <position position="232"/>
    </location>
</feature>
<keyword evidence="9 13" id="KW-0472">Membrane</keyword>
<sequence length="484" mass="55931">MSFQSLQQNLYYILLAINLMLAISVIFLERRNIGATWAWLMVFLFLPVIGFVLYLVFGQNLSRMKIYKVRKESKERIDRLIQRQRNDFKERRLVYNDPAAAEYEDLIYMNLSSAMALYSQDNSVDLYTDGPSKFEALLRDLEQAKEHIHLVYYIVNNDGIGRKLLECLTRKALEGVKVRFLYDPVGSHRLPAGFFSPLERAGGETSAFFPSRIPYLNFRVNYRNHRKLVIVDGRIGYIGGFNVGDEYMGLDRRFGYWRDTHLRIMGSAVQQMQARFILDWRLASKRELEEVAGLFPPPENNGRIGMQIVASGPDQAQEQIRNAYIRMIHHAKESVWIETPYFIPDESLLNALQMAALSGVDVRIIIPGIPDHQMVYWATHSYLGDLLPLGVKCYLYQNGFLHAKSMVVDGKAATVGTANFDIRSFKLNFEVNAILYDQSVARQLQAIFQKDMAHSQIWTLDDYMKRPRSHKFRESVTRLLSPIL</sequence>
<keyword evidence="3 13" id="KW-0444">Lipid biosynthesis</keyword>
<dbReference type="CDD" id="cd09112">
    <property type="entry name" value="PLDc_CLS_2"/>
    <property type="match status" value="1"/>
</dbReference>
<dbReference type="GO" id="GO:0008808">
    <property type="term" value="F:cardiolipin synthase activity"/>
    <property type="evidence" value="ECO:0007669"/>
    <property type="project" value="UniProtKB-UniRule"/>
</dbReference>
<dbReference type="NCBIfam" id="TIGR04265">
    <property type="entry name" value="bac_cardiolipin"/>
    <property type="match status" value="1"/>
</dbReference>
<dbReference type="HAMAP" id="MF_01916">
    <property type="entry name" value="Cardiolipin_synth_Cls"/>
    <property type="match status" value="1"/>
</dbReference>
<keyword evidence="8 13" id="KW-0443">Lipid metabolism</keyword>
<keyword evidence="10 13" id="KW-0594">Phospholipid biosynthesis</keyword>
<dbReference type="SUPFAM" id="SSF56024">
    <property type="entry name" value="Phospholipase D/nuclease"/>
    <property type="match status" value="2"/>
</dbReference>
<dbReference type="CDD" id="cd09110">
    <property type="entry name" value="PLDc_CLS_1"/>
    <property type="match status" value="1"/>
</dbReference>
<comment type="catalytic activity">
    <reaction evidence="13">
        <text>2 a 1,2-diacyl-sn-glycero-3-phospho-(1'-sn-glycerol) = a cardiolipin + glycerol</text>
        <dbReference type="Rhea" id="RHEA:31451"/>
        <dbReference type="ChEBI" id="CHEBI:17754"/>
        <dbReference type="ChEBI" id="CHEBI:62237"/>
        <dbReference type="ChEBI" id="CHEBI:64716"/>
    </reaction>
</comment>
<keyword evidence="6" id="KW-0677">Repeat</keyword>
<dbReference type="InterPro" id="IPR022924">
    <property type="entry name" value="Cardiolipin_synthase"/>
</dbReference>
<feature type="active site" evidence="13">
    <location>
        <position position="227"/>
    </location>
</feature>
<feature type="active site" evidence="13">
    <location>
        <position position="409"/>
    </location>
</feature>
<evidence type="ECO:0000259" key="15">
    <source>
        <dbReference type="PROSITE" id="PS50035"/>
    </source>
</evidence>
<evidence type="ECO:0000256" key="13">
    <source>
        <dbReference type="HAMAP-Rule" id="MF_01916"/>
    </source>
</evidence>
<evidence type="ECO:0000256" key="10">
    <source>
        <dbReference type="ARBA" id="ARBA00023209"/>
    </source>
</evidence>
<dbReference type="PROSITE" id="PS50035">
    <property type="entry name" value="PLD"/>
    <property type="match status" value="2"/>
</dbReference>
<feature type="domain" description="PLD phosphodiesterase" evidence="15">
    <location>
        <begin position="397"/>
        <end position="424"/>
    </location>
</feature>
<evidence type="ECO:0000256" key="6">
    <source>
        <dbReference type="ARBA" id="ARBA00022737"/>
    </source>
</evidence>
<keyword evidence="7 13" id="KW-1133">Transmembrane helix</keyword>
<evidence type="ECO:0000256" key="5">
    <source>
        <dbReference type="ARBA" id="ARBA00022692"/>
    </source>
</evidence>
<proteinExistence type="inferred from homology"/>
<feature type="transmembrane region" description="Helical" evidence="13">
    <location>
        <begin position="9"/>
        <end position="28"/>
    </location>
</feature>
<evidence type="ECO:0000256" key="2">
    <source>
        <dbReference type="ARBA" id="ARBA00022475"/>
    </source>
</evidence>
<keyword evidence="2 13" id="KW-1003">Cell membrane</keyword>
<dbReference type="InterPro" id="IPR001736">
    <property type="entry name" value="PLipase_D/transphosphatidylase"/>
</dbReference>
<dbReference type="PANTHER" id="PTHR21248:SF22">
    <property type="entry name" value="PHOSPHOLIPASE D"/>
    <property type="match status" value="1"/>
</dbReference>
<dbReference type="GO" id="GO:0032049">
    <property type="term" value="P:cardiolipin biosynthetic process"/>
    <property type="evidence" value="ECO:0007669"/>
    <property type="project" value="UniProtKB-UniRule"/>
</dbReference>
<dbReference type="Gene3D" id="3.30.870.10">
    <property type="entry name" value="Endonuclease Chain A"/>
    <property type="match status" value="2"/>
</dbReference>
<organism evidence="16 17">
    <name type="scientific">Cohnella lubricantis</name>
    <dbReference type="NCBI Taxonomy" id="2163172"/>
    <lineage>
        <taxon>Bacteria</taxon>
        <taxon>Bacillati</taxon>
        <taxon>Bacillota</taxon>
        <taxon>Bacilli</taxon>
        <taxon>Bacillales</taxon>
        <taxon>Paenibacillaceae</taxon>
        <taxon>Cohnella</taxon>
    </lineage>
</organism>
<feature type="active site" evidence="13">
    <location>
        <position position="402"/>
    </location>
</feature>
<evidence type="ECO:0000256" key="1">
    <source>
        <dbReference type="ARBA" id="ARBA00004651"/>
    </source>
</evidence>
<name>A0A841TC56_9BACL</name>
<dbReference type="InterPro" id="IPR027379">
    <property type="entry name" value="CLS_N"/>
</dbReference>
<evidence type="ECO:0000256" key="11">
    <source>
        <dbReference type="ARBA" id="ARBA00023264"/>
    </source>
</evidence>
<dbReference type="GO" id="GO:0005886">
    <property type="term" value="C:plasma membrane"/>
    <property type="evidence" value="ECO:0007669"/>
    <property type="project" value="UniProtKB-SubCell"/>
</dbReference>
<feature type="transmembrane region" description="Helical" evidence="13">
    <location>
        <begin position="34"/>
        <end position="57"/>
    </location>
</feature>
<comment type="function">
    <text evidence="12 13">Catalyzes the reversible phosphatidyl group transfer from one phosphatidylglycerol molecule to another to form cardiolipin (CL) (diphosphatidylglycerol) and glycerol.</text>
</comment>
<dbReference type="AlphaFoldDB" id="A0A841TC56"/>
<evidence type="ECO:0000256" key="3">
    <source>
        <dbReference type="ARBA" id="ARBA00022516"/>
    </source>
</evidence>
<dbReference type="InterPro" id="IPR030874">
    <property type="entry name" value="Cardiolipin_synth_Firmi"/>
</dbReference>
<evidence type="ECO:0000256" key="7">
    <source>
        <dbReference type="ARBA" id="ARBA00022989"/>
    </source>
</evidence>
<evidence type="ECO:0000256" key="14">
    <source>
        <dbReference type="NCBIfam" id="TIGR04265"/>
    </source>
</evidence>
<evidence type="ECO:0000256" key="12">
    <source>
        <dbReference type="ARBA" id="ARBA00057569"/>
    </source>
</evidence>
<comment type="similarity">
    <text evidence="13">Belongs to the phospholipase D family. Cardiolipin synthase subfamily.</text>
</comment>
<dbReference type="RefSeq" id="WP_185178240.1">
    <property type="nucleotide sequence ID" value="NZ_CBCSEP010000008.1"/>
</dbReference>
<evidence type="ECO:0000256" key="9">
    <source>
        <dbReference type="ARBA" id="ARBA00023136"/>
    </source>
</evidence>
<feature type="domain" description="PLD phosphodiesterase" evidence="15">
    <location>
        <begin position="220"/>
        <end position="247"/>
    </location>
</feature>
<dbReference type="FunFam" id="3.30.870.10:FF:000014">
    <property type="entry name" value="Cardiolipin synthase"/>
    <property type="match status" value="1"/>
</dbReference>
<keyword evidence="4 13" id="KW-0808">Transferase</keyword>
<dbReference type="EC" id="2.7.8.-" evidence="13 14"/>
<dbReference type="FunFam" id="3.30.870.10:FF:000021">
    <property type="entry name" value="Cardiolipin synthase"/>
    <property type="match status" value="1"/>
</dbReference>
<reference evidence="16 17" key="1">
    <citation type="submission" date="2020-08" db="EMBL/GenBank/DDBJ databases">
        <title>Cohnella phylogeny.</title>
        <authorList>
            <person name="Dunlap C."/>
        </authorList>
    </citation>
    <scope>NUCLEOTIDE SEQUENCE [LARGE SCALE GENOMIC DNA]</scope>
    <source>
        <strain evidence="16 17">DSM 103658</strain>
    </source>
</reference>
<gene>
    <name evidence="16" type="primary">cls</name>
    <name evidence="16" type="ORF">H4Q31_06390</name>
</gene>
<evidence type="ECO:0000313" key="17">
    <source>
        <dbReference type="Proteomes" id="UP000574133"/>
    </source>
</evidence>
<evidence type="ECO:0000313" key="16">
    <source>
        <dbReference type="EMBL" id="MBB6676958.1"/>
    </source>
</evidence>
<keyword evidence="17" id="KW-1185">Reference proteome</keyword>
<dbReference type="SMART" id="SM00155">
    <property type="entry name" value="PLDc"/>
    <property type="match status" value="2"/>
</dbReference>
<dbReference type="InterPro" id="IPR025202">
    <property type="entry name" value="PLD-like_dom"/>
</dbReference>
<dbReference type="Proteomes" id="UP000574133">
    <property type="component" value="Unassembled WGS sequence"/>
</dbReference>
<feature type="active site" evidence="13">
    <location>
        <position position="225"/>
    </location>
</feature>
<dbReference type="Pfam" id="PF13396">
    <property type="entry name" value="PLDc_N"/>
    <property type="match status" value="1"/>
</dbReference>
<dbReference type="Pfam" id="PF13091">
    <property type="entry name" value="PLDc_2"/>
    <property type="match status" value="2"/>
</dbReference>